<dbReference type="Pfam" id="PF07650">
    <property type="entry name" value="KH_2"/>
    <property type="match status" value="1"/>
</dbReference>
<evidence type="ECO:0000259" key="9">
    <source>
        <dbReference type="PROSITE" id="PS50823"/>
    </source>
</evidence>
<accession>A0A1G1ZQB7</accession>
<evidence type="ECO:0000256" key="5">
    <source>
        <dbReference type="ARBA" id="ARBA00023274"/>
    </source>
</evidence>
<comment type="similarity">
    <text evidence="1 8">Belongs to the universal ribosomal protein uS3 family.</text>
</comment>
<sequence>MGQKIRPDSYRLGIFRDWVARWFPRKRFKDYLEEDLLIRKIIQEKIGAAGITKIEIERNANAHRIFIKAARPGLVIGRGGKGIELLSQSIEGALKKLFKDRGKPQTAVSLSLNVEELKRSEISAVNVAQNIAADFERRMPFRRTIKKYLENIMQNREVLGGKIRVSGRLDGGEIARREWLSKGSLPLQTLRANIDYGESTAFCAYGTVGIKVWIYKGEIFTKK</sequence>
<dbReference type="FunFam" id="3.30.300.20:FF:000001">
    <property type="entry name" value="30S ribosomal protein S3"/>
    <property type="match status" value="1"/>
</dbReference>
<keyword evidence="5 8" id="KW-0687">Ribonucleoprotein</keyword>
<dbReference type="InterPro" id="IPR057258">
    <property type="entry name" value="Ribosomal_uS3"/>
</dbReference>
<dbReference type="GO" id="GO:0019843">
    <property type="term" value="F:rRNA binding"/>
    <property type="evidence" value="ECO:0007669"/>
    <property type="project" value="UniProtKB-UniRule"/>
</dbReference>
<dbReference type="EMBL" id="MHJJ01000005">
    <property type="protein sequence ID" value="OGY65950.1"/>
    <property type="molecule type" value="Genomic_DNA"/>
</dbReference>
<proteinExistence type="inferred from homology"/>
<evidence type="ECO:0000256" key="8">
    <source>
        <dbReference type="HAMAP-Rule" id="MF_01309"/>
    </source>
</evidence>
<dbReference type="InterPro" id="IPR004044">
    <property type="entry name" value="KH_dom_type_2"/>
</dbReference>
<evidence type="ECO:0000256" key="1">
    <source>
        <dbReference type="ARBA" id="ARBA00010761"/>
    </source>
</evidence>
<dbReference type="GO" id="GO:0003735">
    <property type="term" value="F:structural constituent of ribosome"/>
    <property type="evidence" value="ECO:0007669"/>
    <property type="project" value="InterPro"/>
</dbReference>
<keyword evidence="4 8" id="KW-0689">Ribosomal protein</keyword>
<comment type="caution">
    <text evidence="10">The sequence shown here is derived from an EMBL/GenBank/DDBJ whole genome shotgun (WGS) entry which is preliminary data.</text>
</comment>
<protein>
    <recommendedName>
        <fullName evidence="7 8">Small ribosomal subunit protein uS3</fullName>
    </recommendedName>
</protein>
<dbReference type="SUPFAM" id="SSF54814">
    <property type="entry name" value="Prokaryotic type KH domain (KH-domain type II)"/>
    <property type="match status" value="1"/>
</dbReference>
<keyword evidence="3 8" id="KW-0694">RNA-binding</keyword>
<evidence type="ECO:0000313" key="11">
    <source>
        <dbReference type="Proteomes" id="UP000177942"/>
    </source>
</evidence>
<comment type="function">
    <text evidence="6 8">Binds the lower part of the 30S subunit head. Binds mRNA in the 70S ribosome, positioning it for translation.</text>
</comment>
<reference evidence="10 11" key="1">
    <citation type="journal article" date="2016" name="Nat. Commun.">
        <title>Thousands of microbial genomes shed light on interconnected biogeochemical processes in an aquifer system.</title>
        <authorList>
            <person name="Anantharaman K."/>
            <person name="Brown C.T."/>
            <person name="Hug L.A."/>
            <person name="Sharon I."/>
            <person name="Castelle C.J."/>
            <person name="Probst A.J."/>
            <person name="Thomas B.C."/>
            <person name="Singh A."/>
            <person name="Wilkins M.J."/>
            <person name="Karaoz U."/>
            <person name="Brodie E.L."/>
            <person name="Williams K.H."/>
            <person name="Hubbard S.S."/>
            <person name="Banfield J.F."/>
        </authorList>
    </citation>
    <scope>NUCLEOTIDE SEQUENCE [LARGE SCALE GENOMIC DNA]</scope>
</reference>
<evidence type="ECO:0000256" key="2">
    <source>
        <dbReference type="ARBA" id="ARBA00022730"/>
    </source>
</evidence>
<dbReference type="PANTHER" id="PTHR11760">
    <property type="entry name" value="30S/40S RIBOSOMAL PROTEIN S3"/>
    <property type="match status" value="1"/>
</dbReference>
<dbReference type="Gene3D" id="3.30.300.20">
    <property type="match status" value="1"/>
</dbReference>
<dbReference type="InterPro" id="IPR036419">
    <property type="entry name" value="Ribosomal_S3_C_sf"/>
</dbReference>
<name>A0A1G1ZQB7_9BACT</name>
<dbReference type="HAMAP" id="MF_01309_B">
    <property type="entry name" value="Ribosomal_uS3_B"/>
    <property type="match status" value="1"/>
</dbReference>
<dbReference type="SUPFAM" id="SSF54821">
    <property type="entry name" value="Ribosomal protein S3 C-terminal domain"/>
    <property type="match status" value="1"/>
</dbReference>
<evidence type="ECO:0000313" key="10">
    <source>
        <dbReference type="EMBL" id="OGY65950.1"/>
    </source>
</evidence>
<dbReference type="InterPro" id="IPR015946">
    <property type="entry name" value="KH_dom-like_a/b"/>
</dbReference>
<dbReference type="Proteomes" id="UP000177942">
    <property type="component" value="Unassembled WGS sequence"/>
</dbReference>
<dbReference type="GO" id="GO:0003729">
    <property type="term" value="F:mRNA binding"/>
    <property type="evidence" value="ECO:0007669"/>
    <property type="project" value="UniProtKB-UniRule"/>
</dbReference>
<dbReference type="PROSITE" id="PS50823">
    <property type="entry name" value="KH_TYPE_2"/>
    <property type="match status" value="1"/>
</dbReference>
<dbReference type="GO" id="GO:0022627">
    <property type="term" value="C:cytosolic small ribosomal subunit"/>
    <property type="evidence" value="ECO:0007669"/>
    <property type="project" value="TreeGrafter"/>
</dbReference>
<keyword evidence="2 8" id="KW-0699">rRNA-binding</keyword>
<dbReference type="PANTHER" id="PTHR11760:SF19">
    <property type="entry name" value="SMALL RIBOSOMAL SUBUNIT PROTEIN US3C"/>
    <property type="match status" value="1"/>
</dbReference>
<dbReference type="CDD" id="cd02412">
    <property type="entry name" value="KH-II_30S_S3"/>
    <property type="match status" value="1"/>
</dbReference>
<dbReference type="InterPro" id="IPR009019">
    <property type="entry name" value="KH_sf_prok-type"/>
</dbReference>
<dbReference type="InterPro" id="IPR001351">
    <property type="entry name" value="Ribosomal_uS3_C"/>
</dbReference>
<evidence type="ECO:0000256" key="6">
    <source>
        <dbReference type="ARBA" id="ARBA00024998"/>
    </source>
</evidence>
<comment type="subunit">
    <text evidence="8">Part of the 30S ribosomal subunit. Forms a tight complex with proteins S10 and S14.</text>
</comment>
<evidence type="ECO:0000256" key="3">
    <source>
        <dbReference type="ARBA" id="ARBA00022884"/>
    </source>
</evidence>
<dbReference type="AlphaFoldDB" id="A0A1G1ZQB7"/>
<dbReference type="InterPro" id="IPR005704">
    <property type="entry name" value="Ribosomal_uS3_bac-typ"/>
</dbReference>
<evidence type="ECO:0000256" key="4">
    <source>
        <dbReference type="ARBA" id="ARBA00022980"/>
    </source>
</evidence>
<dbReference type="GO" id="GO:0006412">
    <property type="term" value="P:translation"/>
    <property type="evidence" value="ECO:0007669"/>
    <property type="project" value="UniProtKB-UniRule"/>
</dbReference>
<gene>
    <name evidence="8" type="primary">rpsC</name>
    <name evidence="10" type="ORF">A3A16_01015</name>
</gene>
<dbReference type="Gene3D" id="3.30.1140.32">
    <property type="entry name" value="Ribosomal protein S3, C-terminal domain"/>
    <property type="match status" value="1"/>
</dbReference>
<feature type="domain" description="KH type-2" evidence="9">
    <location>
        <begin position="38"/>
        <end position="118"/>
    </location>
</feature>
<dbReference type="Pfam" id="PF00189">
    <property type="entry name" value="Ribosomal_S3_C"/>
    <property type="match status" value="1"/>
</dbReference>
<dbReference type="NCBIfam" id="TIGR01009">
    <property type="entry name" value="rpsC_bact"/>
    <property type="match status" value="1"/>
</dbReference>
<organism evidence="10 11">
    <name type="scientific">Candidatus Harrisonbacteria bacterium RIFCSPLOWO2_01_FULL_44_18</name>
    <dbReference type="NCBI Taxonomy" id="1798407"/>
    <lineage>
        <taxon>Bacteria</taxon>
        <taxon>Candidatus Harrisoniibacteriota</taxon>
    </lineage>
</organism>
<evidence type="ECO:0000256" key="7">
    <source>
        <dbReference type="ARBA" id="ARBA00035257"/>
    </source>
</evidence>
<dbReference type="STRING" id="1798407.A3A16_01015"/>